<dbReference type="InterPro" id="IPR002645">
    <property type="entry name" value="STAS_dom"/>
</dbReference>
<evidence type="ECO:0000256" key="5">
    <source>
        <dbReference type="SAM" id="MobiDB-lite"/>
    </source>
</evidence>
<dbReference type="GO" id="GO:0016020">
    <property type="term" value="C:membrane"/>
    <property type="evidence" value="ECO:0007669"/>
    <property type="project" value="UniProtKB-SubCell"/>
</dbReference>
<dbReference type="SUPFAM" id="SSF52091">
    <property type="entry name" value="SpoIIaa-like"/>
    <property type="match status" value="1"/>
</dbReference>
<name>A0A8J5XR09_DIALT</name>
<feature type="transmembrane region" description="Helical" evidence="6">
    <location>
        <begin position="501"/>
        <end position="531"/>
    </location>
</feature>
<keyword evidence="2 6" id="KW-0812">Transmembrane</keyword>
<feature type="region of interest" description="Disordered" evidence="5">
    <location>
        <begin position="717"/>
        <end position="803"/>
    </location>
</feature>
<feature type="transmembrane region" description="Helical" evidence="6">
    <location>
        <begin position="287"/>
        <end position="308"/>
    </location>
</feature>
<gene>
    <name evidence="8" type="ORF">KFE25_002076</name>
</gene>
<dbReference type="InterPro" id="IPR001902">
    <property type="entry name" value="SLC26A/SulP_fam"/>
</dbReference>
<dbReference type="InterPro" id="IPR011547">
    <property type="entry name" value="SLC26A/SulP_dom"/>
</dbReference>
<sequence>MDYFAEEQIRTCGTVQRRHATLSPEAVAVTVRPLASEPTRAILEDLKLGAFAAQPERALADALAAGARALRASVCGRSAARRGADTCRRAARAAAPVFEWAPALTLRSVRADLLAGFTVGVMAVPQAMSYASIAGLRFESGLYAAVAPAAIYALLGHSRQLAVGPVAMVSLLIAAGAEGRLTVDECPAAFDGSGGGRPQHELCPEAYAQFVANAALASALLQLGAGALNLGYLVSFLAHPVVSGFTSAAAVTIGVTELKAWVGYSLGASPLLHVTLRTLLAKLPETNVVTLALGLASYAFLAFTKALAARFERLAPLRALGPLLLCAASIALVAAAPALAARWRVRTVGALPSGLPPWTGGALSLDRVRRALPAAASAAFIGFMESVAIAKSLAAQHNHPLPVGRELVAIGIANAAAACTGGYPVAGSFSRSAVANATGARSQLAGLVTACAVLLALVALTPAFELLPHFALGAIVISSVAALIAWRELPHLWAVKRADGALWLLAFCTTLLLGVEHGILISVGASLALIVHESLRPQVAVLWRMRASPTVYRPVKQEPDGQFVHGVLLVRIGGPLYFANVAYVREKLVALLGAFARHEAVRYLVVEMTPVSSLDSTALLALGALLTHLRERGVSLALATVSSRAERTLRVAGLYDELGGAEWVRPNVHAAVVHCLRHAACVERDGDARAPSSWPAQPVPLALAPRACAAAASGSVTAASPSPHAHSSFFTRGASRSSSSAHDARDAAVRAQPSGSASCSGGWAVARGAAPAEADRRASTDGVDGAEWGSPPQSPASSAASDEAPLNCLPAATRSRGTPLAASDSAREAAVALRAAAERATGAAQLGHGSGVALVTSVYASGGEWAEGGVDAPPGAQADPRAHPNDEAGANGRSSLQASRSDAGSCRFGGVDEGGRGGRVWRAPWRASPLGRHAAGHSPLDSV</sequence>
<feature type="transmembrane region" description="Helical" evidence="6">
    <location>
        <begin position="470"/>
        <end position="489"/>
    </location>
</feature>
<evidence type="ECO:0000256" key="4">
    <source>
        <dbReference type="ARBA" id="ARBA00023136"/>
    </source>
</evidence>
<dbReference type="Pfam" id="PF00916">
    <property type="entry name" value="Sulfate_transp"/>
    <property type="match status" value="1"/>
</dbReference>
<evidence type="ECO:0000256" key="2">
    <source>
        <dbReference type="ARBA" id="ARBA00022692"/>
    </source>
</evidence>
<comment type="subcellular location">
    <subcellularLocation>
        <location evidence="1">Membrane</location>
        <topology evidence="1">Multi-pass membrane protein</topology>
    </subcellularLocation>
</comment>
<evidence type="ECO:0000256" key="3">
    <source>
        <dbReference type="ARBA" id="ARBA00022989"/>
    </source>
</evidence>
<proteinExistence type="predicted"/>
<accession>A0A8J5XR09</accession>
<organism evidence="8 9">
    <name type="scientific">Diacronema lutheri</name>
    <name type="common">Unicellular marine alga</name>
    <name type="synonym">Monochrysis lutheri</name>
    <dbReference type="NCBI Taxonomy" id="2081491"/>
    <lineage>
        <taxon>Eukaryota</taxon>
        <taxon>Haptista</taxon>
        <taxon>Haptophyta</taxon>
        <taxon>Pavlovophyceae</taxon>
        <taxon>Pavlovales</taxon>
        <taxon>Pavlovaceae</taxon>
        <taxon>Diacronema</taxon>
    </lineage>
</organism>
<comment type="caution">
    <text evidence="8">The sequence shown here is derived from an EMBL/GenBank/DDBJ whole genome shotgun (WGS) entry which is preliminary data.</text>
</comment>
<feature type="transmembrane region" description="Helical" evidence="6">
    <location>
        <begin position="320"/>
        <end position="341"/>
    </location>
</feature>
<evidence type="ECO:0000313" key="9">
    <source>
        <dbReference type="Proteomes" id="UP000751190"/>
    </source>
</evidence>
<keyword evidence="9" id="KW-1185">Reference proteome</keyword>
<dbReference type="EMBL" id="JAGTXO010000008">
    <property type="protein sequence ID" value="KAG8466320.1"/>
    <property type="molecule type" value="Genomic_DNA"/>
</dbReference>
<dbReference type="Pfam" id="PF01740">
    <property type="entry name" value="STAS"/>
    <property type="match status" value="1"/>
</dbReference>
<dbReference type="AlphaFoldDB" id="A0A8J5XR09"/>
<dbReference type="Proteomes" id="UP000751190">
    <property type="component" value="Unassembled WGS sequence"/>
</dbReference>
<dbReference type="Gene3D" id="3.30.750.24">
    <property type="entry name" value="STAS domain"/>
    <property type="match status" value="1"/>
</dbReference>
<dbReference type="OrthoDB" id="288203at2759"/>
<keyword evidence="3 6" id="KW-1133">Transmembrane helix</keyword>
<feature type="transmembrane region" description="Helical" evidence="6">
    <location>
        <begin position="444"/>
        <end position="464"/>
    </location>
</feature>
<dbReference type="PROSITE" id="PS50801">
    <property type="entry name" value="STAS"/>
    <property type="match status" value="1"/>
</dbReference>
<evidence type="ECO:0000256" key="6">
    <source>
        <dbReference type="SAM" id="Phobius"/>
    </source>
</evidence>
<dbReference type="PANTHER" id="PTHR11814">
    <property type="entry name" value="SULFATE TRANSPORTER"/>
    <property type="match status" value="1"/>
</dbReference>
<feature type="domain" description="STAS" evidence="7">
    <location>
        <begin position="557"/>
        <end position="675"/>
    </location>
</feature>
<feature type="compositionally biased region" description="Low complexity" evidence="5">
    <location>
        <begin position="717"/>
        <end position="741"/>
    </location>
</feature>
<dbReference type="NCBIfam" id="TIGR00815">
    <property type="entry name" value="sulP"/>
    <property type="match status" value="1"/>
</dbReference>
<evidence type="ECO:0000313" key="8">
    <source>
        <dbReference type="EMBL" id="KAG8466320.1"/>
    </source>
</evidence>
<feature type="compositionally biased region" description="Polar residues" evidence="5">
    <location>
        <begin position="892"/>
        <end position="902"/>
    </location>
</feature>
<dbReference type="InterPro" id="IPR036513">
    <property type="entry name" value="STAS_dom_sf"/>
</dbReference>
<dbReference type="CDD" id="cd07042">
    <property type="entry name" value="STAS_SulP_like_sulfate_transporter"/>
    <property type="match status" value="1"/>
</dbReference>
<keyword evidence="4 6" id="KW-0472">Membrane</keyword>
<protein>
    <recommendedName>
        <fullName evidence="7">STAS domain-containing protein</fullName>
    </recommendedName>
</protein>
<dbReference type="OMA" id="GHTHEMM"/>
<dbReference type="GO" id="GO:0055085">
    <property type="term" value="P:transmembrane transport"/>
    <property type="evidence" value="ECO:0007669"/>
    <property type="project" value="InterPro"/>
</dbReference>
<evidence type="ECO:0000256" key="1">
    <source>
        <dbReference type="ARBA" id="ARBA00004141"/>
    </source>
</evidence>
<evidence type="ECO:0000259" key="7">
    <source>
        <dbReference type="PROSITE" id="PS50801"/>
    </source>
</evidence>
<feature type="region of interest" description="Disordered" evidence="5">
    <location>
        <begin position="866"/>
        <end position="943"/>
    </location>
</feature>
<reference evidence="8" key="1">
    <citation type="submission" date="2021-05" db="EMBL/GenBank/DDBJ databases">
        <title>The genome of the haptophyte Pavlova lutheri (Diacronema luteri, Pavlovales) - a model for lipid biosynthesis in eukaryotic algae.</title>
        <authorList>
            <person name="Hulatt C.J."/>
            <person name="Posewitz M.C."/>
        </authorList>
    </citation>
    <scope>NUCLEOTIDE SEQUENCE</scope>
    <source>
        <strain evidence="8">NIVA-4/92</strain>
    </source>
</reference>